<feature type="chain" id="PRO_5009260878" description="Lipocalin-like domain-containing protein" evidence="1">
    <location>
        <begin position="24"/>
        <end position="155"/>
    </location>
</feature>
<protein>
    <recommendedName>
        <fullName evidence="4">Lipocalin-like domain-containing protein</fullName>
    </recommendedName>
</protein>
<dbReference type="STRING" id="652787.SAMN05216490_1396"/>
<accession>A0A1H1TA27</accession>
<dbReference type="PROSITE" id="PS51257">
    <property type="entry name" value="PROKAR_LIPOPROTEIN"/>
    <property type="match status" value="1"/>
</dbReference>
<organism evidence="2 3">
    <name type="scientific">Mucilaginibacter mallensis</name>
    <dbReference type="NCBI Taxonomy" id="652787"/>
    <lineage>
        <taxon>Bacteria</taxon>
        <taxon>Pseudomonadati</taxon>
        <taxon>Bacteroidota</taxon>
        <taxon>Sphingobacteriia</taxon>
        <taxon>Sphingobacteriales</taxon>
        <taxon>Sphingobacteriaceae</taxon>
        <taxon>Mucilaginibacter</taxon>
    </lineage>
</organism>
<name>A0A1H1TA27_MUCMA</name>
<dbReference type="RefSeq" id="WP_091370642.1">
    <property type="nucleotide sequence ID" value="NZ_LT629740.1"/>
</dbReference>
<gene>
    <name evidence="2" type="ORF">SAMN05216490_1396</name>
</gene>
<keyword evidence="3" id="KW-1185">Reference proteome</keyword>
<keyword evidence="1" id="KW-0732">Signal</keyword>
<dbReference type="AlphaFoldDB" id="A0A1H1TA27"/>
<feature type="signal peptide" evidence="1">
    <location>
        <begin position="1"/>
        <end position="23"/>
    </location>
</feature>
<evidence type="ECO:0008006" key="4">
    <source>
        <dbReference type="Google" id="ProtNLM"/>
    </source>
</evidence>
<dbReference type="Proteomes" id="UP000199679">
    <property type="component" value="Chromosome I"/>
</dbReference>
<proteinExistence type="predicted"/>
<dbReference type="OrthoDB" id="708590at2"/>
<evidence type="ECO:0000256" key="1">
    <source>
        <dbReference type="SAM" id="SignalP"/>
    </source>
</evidence>
<reference evidence="2 3" key="1">
    <citation type="submission" date="2016-10" db="EMBL/GenBank/DDBJ databases">
        <authorList>
            <person name="de Groot N.N."/>
        </authorList>
    </citation>
    <scope>NUCLEOTIDE SEQUENCE [LARGE SCALE GENOMIC DNA]</scope>
    <source>
        <strain evidence="2 3">MP1X4</strain>
    </source>
</reference>
<evidence type="ECO:0000313" key="3">
    <source>
        <dbReference type="Proteomes" id="UP000199679"/>
    </source>
</evidence>
<dbReference type="EMBL" id="LT629740">
    <property type="protein sequence ID" value="SDS56968.1"/>
    <property type="molecule type" value="Genomic_DNA"/>
</dbReference>
<sequence length="155" mass="16360">MNLLKYSILIALLGVMVSGCSKDAPHKAKTPATIATYNGPLNGGTIADGTYSGLLLADEKDGGFNTGPITRSVSYSFNNSNYTTVAAPAGFTAASKGVYTLSGNKIALTDSLVHTANFDWNLILVGSYSYNVNADSLIITKTSGTNTYTYKLKRQ</sequence>
<evidence type="ECO:0000313" key="2">
    <source>
        <dbReference type="EMBL" id="SDS56968.1"/>
    </source>
</evidence>